<dbReference type="PANTHER" id="PTHR30222:SF17">
    <property type="entry name" value="SPERMIDINE_PUTRESCINE-BINDING PERIPLASMIC PROTEIN"/>
    <property type="match status" value="1"/>
</dbReference>
<keyword evidence="6" id="KW-1185">Reference proteome</keyword>
<dbReference type="PRINTS" id="PR00909">
    <property type="entry name" value="SPERMDNBNDNG"/>
</dbReference>
<name>A0ABW2GBW0_9ACTN</name>
<evidence type="ECO:0000256" key="4">
    <source>
        <dbReference type="ARBA" id="ARBA00022764"/>
    </source>
</evidence>
<dbReference type="PANTHER" id="PTHR30222">
    <property type="entry name" value="SPERMIDINE/PUTRESCINE-BINDING PERIPLASMIC PROTEIN"/>
    <property type="match status" value="1"/>
</dbReference>
<dbReference type="Proteomes" id="UP001596413">
    <property type="component" value="Unassembled WGS sequence"/>
</dbReference>
<keyword evidence="2" id="KW-0813">Transport</keyword>
<dbReference type="RefSeq" id="WP_386413589.1">
    <property type="nucleotide sequence ID" value="NZ_JBHSZO010000010.1"/>
</dbReference>
<comment type="subcellular location">
    <subcellularLocation>
        <location evidence="1">Periplasm</location>
    </subcellularLocation>
</comment>
<proteinExistence type="predicted"/>
<evidence type="ECO:0000256" key="1">
    <source>
        <dbReference type="ARBA" id="ARBA00004418"/>
    </source>
</evidence>
<dbReference type="Gene3D" id="3.40.190.10">
    <property type="entry name" value="Periplasmic binding protein-like II"/>
    <property type="match status" value="2"/>
</dbReference>
<evidence type="ECO:0000256" key="3">
    <source>
        <dbReference type="ARBA" id="ARBA00022729"/>
    </source>
</evidence>
<dbReference type="InterPro" id="IPR006059">
    <property type="entry name" value="SBP"/>
</dbReference>
<dbReference type="SUPFAM" id="SSF53850">
    <property type="entry name" value="Periplasmic binding protein-like II"/>
    <property type="match status" value="1"/>
</dbReference>
<dbReference type="PROSITE" id="PS51318">
    <property type="entry name" value="TAT"/>
    <property type="match status" value="1"/>
</dbReference>
<sequence>MDLFAGLPEPIAKAWERSVSNGRAASTRRRFLAAGGAIAAGTVLAGCGIPGSDGASNAADDDKPKDKDFSAAEKKLVFSNWPLYIDVDDKDENKRPSLDRFQKETGISVKYTEDINDNVEFFGKIKPQLAAGQDTGRDLVVLTDWMAGRFIRSGWAQRIDPANTPNVVTNMEPRFRNAAHDPGRQYTVPWTGLSTVIAYNKKATGGKDVTSVTQLLTDASLKGKVAMLTEMRDTIGMTLLDMGKDSKKFTDDDFAAALATVQSAVDSKQIRRFTGNDYIEELGKGDIAACLAWAGDVVQMQAENEDIGFFIPEKGYLYSTDDMLIPVKARHKANAEKLMDFYYDPKNAAELAAWVSYICPVAGVKPELAKIDESLATNPLIIPDEKMINGGHVFMNLDEAKASAYEDKFAKLIGA</sequence>
<gene>
    <name evidence="5" type="ORF">ACFQLX_08860</name>
</gene>
<evidence type="ECO:0000313" key="6">
    <source>
        <dbReference type="Proteomes" id="UP001596413"/>
    </source>
</evidence>
<dbReference type="CDD" id="cd13590">
    <property type="entry name" value="PBP2_PotD_PotF_like"/>
    <property type="match status" value="1"/>
</dbReference>
<protein>
    <submittedName>
        <fullName evidence="5">Spermidine/putrescine ABC transporter substrate-binding protein</fullName>
    </submittedName>
</protein>
<dbReference type="InterPro" id="IPR001188">
    <property type="entry name" value="Sperm_putr-bd"/>
</dbReference>
<dbReference type="EMBL" id="JBHSZO010000010">
    <property type="protein sequence ID" value="MFC7218274.1"/>
    <property type="molecule type" value="Genomic_DNA"/>
</dbReference>
<evidence type="ECO:0000313" key="5">
    <source>
        <dbReference type="EMBL" id="MFC7218274.1"/>
    </source>
</evidence>
<keyword evidence="4" id="KW-0574">Periplasm</keyword>
<reference evidence="6" key="1">
    <citation type="journal article" date="2019" name="Int. J. Syst. Evol. Microbiol.">
        <title>The Global Catalogue of Microorganisms (GCM) 10K type strain sequencing project: providing services to taxonomists for standard genome sequencing and annotation.</title>
        <authorList>
            <consortium name="The Broad Institute Genomics Platform"/>
            <consortium name="The Broad Institute Genome Sequencing Center for Infectious Disease"/>
            <person name="Wu L."/>
            <person name="Ma J."/>
        </authorList>
    </citation>
    <scope>NUCLEOTIDE SEQUENCE [LARGE SCALE GENOMIC DNA]</scope>
    <source>
        <strain evidence="6">CGMCC 1.13681</strain>
    </source>
</reference>
<organism evidence="5 6">
    <name type="scientific">Streptomyces polyrhachis</name>
    <dbReference type="NCBI Taxonomy" id="1282885"/>
    <lineage>
        <taxon>Bacteria</taxon>
        <taxon>Bacillati</taxon>
        <taxon>Actinomycetota</taxon>
        <taxon>Actinomycetes</taxon>
        <taxon>Kitasatosporales</taxon>
        <taxon>Streptomycetaceae</taxon>
        <taxon>Streptomyces</taxon>
    </lineage>
</organism>
<accession>A0ABW2GBW0</accession>
<keyword evidence="3" id="KW-0732">Signal</keyword>
<evidence type="ECO:0000256" key="2">
    <source>
        <dbReference type="ARBA" id="ARBA00022448"/>
    </source>
</evidence>
<dbReference type="InterPro" id="IPR006311">
    <property type="entry name" value="TAT_signal"/>
</dbReference>
<dbReference type="Pfam" id="PF13416">
    <property type="entry name" value="SBP_bac_8"/>
    <property type="match status" value="1"/>
</dbReference>
<comment type="caution">
    <text evidence="5">The sequence shown here is derived from an EMBL/GenBank/DDBJ whole genome shotgun (WGS) entry which is preliminary data.</text>
</comment>